<feature type="compositionally biased region" description="Pro residues" evidence="1">
    <location>
        <begin position="116"/>
        <end position="128"/>
    </location>
</feature>
<protein>
    <submittedName>
        <fullName evidence="2">Uncharacterized protein</fullName>
    </submittedName>
</protein>
<evidence type="ECO:0000313" key="2">
    <source>
        <dbReference type="EMBL" id="CAK0869526.1"/>
    </source>
</evidence>
<evidence type="ECO:0000256" key="1">
    <source>
        <dbReference type="SAM" id="MobiDB-lite"/>
    </source>
</evidence>
<reference evidence="2" key="1">
    <citation type="submission" date="2023-10" db="EMBL/GenBank/DDBJ databases">
        <authorList>
            <person name="Chen Y."/>
            <person name="Shah S."/>
            <person name="Dougan E. K."/>
            <person name="Thang M."/>
            <person name="Chan C."/>
        </authorList>
    </citation>
    <scope>NUCLEOTIDE SEQUENCE [LARGE SCALE GENOMIC DNA]</scope>
</reference>
<organism evidence="2 3">
    <name type="scientific">Prorocentrum cordatum</name>
    <dbReference type="NCBI Taxonomy" id="2364126"/>
    <lineage>
        <taxon>Eukaryota</taxon>
        <taxon>Sar</taxon>
        <taxon>Alveolata</taxon>
        <taxon>Dinophyceae</taxon>
        <taxon>Prorocentrales</taxon>
        <taxon>Prorocentraceae</taxon>
        <taxon>Prorocentrum</taxon>
    </lineage>
</organism>
<feature type="region of interest" description="Disordered" evidence="1">
    <location>
        <begin position="114"/>
        <end position="146"/>
    </location>
</feature>
<keyword evidence="3" id="KW-1185">Reference proteome</keyword>
<name>A0ABN9VC34_9DINO</name>
<sequence>MCWGSCFVAGVGASDLSFRTADTPSWYGIDDIGIIALYDKFASAHLTLLDRVHVHFQPDANLMTGLWTTLAAGETLEIASETMWIYDCSIDALSPDKVSFSDTSEALAQARCPLSAPTPIPTPAPPTGATPAATEGASSTVGDPHL</sequence>
<proteinExistence type="predicted"/>
<accession>A0ABN9VC34</accession>
<gene>
    <name evidence="2" type="ORF">PCOR1329_LOCUS55854</name>
</gene>
<evidence type="ECO:0000313" key="3">
    <source>
        <dbReference type="Proteomes" id="UP001189429"/>
    </source>
</evidence>
<dbReference type="Proteomes" id="UP001189429">
    <property type="component" value="Unassembled WGS sequence"/>
</dbReference>
<feature type="compositionally biased region" description="Polar residues" evidence="1">
    <location>
        <begin position="136"/>
        <end position="146"/>
    </location>
</feature>
<comment type="caution">
    <text evidence="2">The sequence shown here is derived from an EMBL/GenBank/DDBJ whole genome shotgun (WGS) entry which is preliminary data.</text>
</comment>
<dbReference type="EMBL" id="CAUYUJ010016858">
    <property type="protein sequence ID" value="CAK0869526.1"/>
    <property type="molecule type" value="Genomic_DNA"/>
</dbReference>